<gene>
    <name evidence="1" type="ORF">FA95DRAFT_1596594</name>
</gene>
<accession>A0ACB8RQ44</accession>
<reference evidence="1" key="1">
    <citation type="submission" date="2021-02" db="EMBL/GenBank/DDBJ databases">
        <authorList>
            <consortium name="DOE Joint Genome Institute"/>
            <person name="Ahrendt S."/>
            <person name="Looney B.P."/>
            <person name="Miyauchi S."/>
            <person name="Morin E."/>
            <person name="Drula E."/>
            <person name="Courty P.E."/>
            <person name="Chicoki N."/>
            <person name="Fauchery L."/>
            <person name="Kohler A."/>
            <person name="Kuo A."/>
            <person name="Labutti K."/>
            <person name="Pangilinan J."/>
            <person name="Lipzen A."/>
            <person name="Riley R."/>
            <person name="Andreopoulos W."/>
            <person name="He G."/>
            <person name="Johnson J."/>
            <person name="Barry K.W."/>
            <person name="Grigoriev I.V."/>
            <person name="Nagy L."/>
            <person name="Hibbett D."/>
            <person name="Henrissat B."/>
            <person name="Matheny P.B."/>
            <person name="Labbe J."/>
            <person name="Martin F."/>
        </authorList>
    </citation>
    <scope>NUCLEOTIDE SEQUENCE</scope>
    <source>
        <strain evidence="1">FP105234-sp</strain>
    </source>
</reference>
<name>A0ACB8RQ44_9AGAM</name>
<reference evidence="1" key="2">
    <citation type="journal article" date="2022" name="New Phytol.">
        <title>Evolutionary transition to the ectomycorrhizal habit in the genomes of a hyperdiverse lineage of mushroom-forming fungi.</title>
        <authorList>
            <person name="Looney B."/>
            <person name="Miyauchi S."/>
            <person name="Morin E."/>
            <person name="Drula E."/>
            <person name="Courty P.E."/>
            <person name="Kohler A."/>
            <person name="Kuo A."/>
            <person name="LaButti K."/>
            <person name="Pangilinan J."/>
            <person name="Lipzen A."/>
            <person name="Riley R."/>
            <person name="Andreopoulos W."/>
            <person name="He G."/>
            <person name="Johnson J."/>
            <person name="Nolan M."/>
            <person name="Tritt A."/>
            <person name="Barry K.W."/>
            <person name="Grigoriev I.V."/>
            <person name="Nagy L.G."/>
            <person name="Hibbett D."/>
            <person name="Henrissat B."/>
            <person name="Matheny P.B."/>
            <person name="Labbe J."/>
            <person name="Martin F.M."/>
        </authorList>
    </citation>
    <scope>NUCLEOTIDE SEQUENCE</scope>
    <source>
        <strain evidence="1">FP105234-sp</strain>
    </source>
</reference>
<dbReference type="Proteomes" id="UP000814033">
    <property type="component" value="Unassembled WGS sequence"/>
</dbReference>
<protein>
    <submittedName>
        <fullName evidence="1">NmrA-family protein</fullName>
    </submittedName>
</protein>
<comment type="caution">
    <text evidence="1">The sequence shown here is derived from an EMBL/GenBank/DDBJ whole genome shotgun (WGS) entry which is preliminary data.</text>
</comment>
<organism evidence="1 2">
    <name type="scientific">Auriscalpium vulgare</name>
    <dbReference type="NCBI Taxonomy" id="40419"/>
    <lineage>
        <taxon>Eukaryota</taxon>
        <taxon>Fungi</taxon>
        <taxon>Dikarya</taxon>
        <taxon>Basidiomycota</taxon>
        <taxon>Agaricomycotina</taxon>
        <taxon>Agaricomycetes</taxon>
        <taxon>Russulales</taxon>
        <taxon>Auriscalpiaceae</taxon>
        <taxon>Auriscalpium</taxon>
    </lineage>
</organism>
<evidence type="ECO:0000313" key="1">
    <source>
        <dbReference type="EMBL" id="KAI0045846.1"/>
    </source>
</evidence>
<evidence type="ECO:0000313" key="2">
    <source>
        <dbReference type="Proteomes" id="UP000814033"/>
    </source>
</evidence>
<sequence>MSATKLVLVVGATGAQGLAVIDALLAPAADGSPSPYSARAVTRNPEHKRAKELAAKGVEVLKGDTNDLASIAAAFKGVYGAWVNVDSMTVGEMREIFTGMRIFEIAKQAGVRHYVWSGLDYTFKISGYNSYYRVEHHDGKGRVSEWLKAQSSVVSDNDLSWSVVSTGPYFEMLEAGVMGPLNVRDDGTVVFAAPIADGKAPFIALKDVGYFARYVFDHREETSAQELEVVSEMVGWDHLVETFTKVTGRKAVFKRQTFEEYMQNYADPDRLVAVDGAPGTTTWAQNLRGWWGMFRDNLLKRDEAWNRKLNPNGYTLEKWMRETKYDGKIRFDTLKLTEDKNGMRPNLEVLKTL</sequence>
<proteinExistence type="predicted"/>
<dbReference type="EMBL" id="MU275940">
    <property type="protein sequence ID" value="KAI0045846.1"/>
    <property type="molecule type" value="Genomic_DNA"/>
</dbReference>
<keyword evidence="2" id="KW-1185">Reference proteome</keyword>